<organism evidence="2 3">
    <name type="scientific">Datura stramonium</name>
    <name type="common">Jimsonweed</name>
    <name type="synonym">Common thornapple</name>
    <dbReference type="NCBI Taxonomy" id="4076"/>
    <lineage>
        <taxon>Eukaryota</taxon>
        <taxon>Viridiplantae</taxon>
        <taxon>Streptophyta</taxon>
        <taxon>Embryophyta</taxon>
        <taxon>Tracheophyta</taxon>
        <taxon>Spermatophyta</taxon>
        <taxon>Magnoliopsida</taxon>
        <taxon>eudicotyledons</taxon>
        <taxon>Gunneridae</taxon>
        <taxon>Pentapetalae</taxon>
        <taxon>asterids</taxon>
        <taxon>lamiids</taxon>
        <taxon>Solanales</taxon>
        <taxon>Solanaceae</taxon>
        <taxon>Solanoideae</taxon>
        <taxon>Datureae</taxon>
        <taxon>Datura</taxon>
    </lineage>
</organism>
<feature type="compositionally biased region" description="Polar residues" evidence="1">
    <location>
        <begin position="79"/>
        <end position="88"/>
    </location>
</feature>
<dbReference type="EMBL" id="JACEIK010001005">
    <property type="protein sequence ID" value="MCD7464938.1"/>
    <property type="molecule type" value="Genomic_DNA"/>
</dbReference>
<accession>A0ABS8T1H8</accession>
<evidence type="ECO:0000313" key="3">
    <source>
        <dbReference type="Proteomes" id="UP000823775"/>
    </source>
</evidence>
<sequence length="103" mass="11198">MSLLGLSVTVIDVIQTASRSIRYREPNRALPQLLGVTPLTYTMIREWVSQKVPLSSCPMGPSYSSGGASDHFSCPLSGERNQPTSNLWDPNLAILSPPTPNLD</sequence>
<evidence type="ECO:0000313" key="2">
    <source>
        <dbReference type="EMBL" id="MCD7464938.1"/>
    </source>
</evidence>
<comment type="caution">
    <text evidence="2">The sequence shown here is derived from an EMBL/GenBank/DDBJ whole genome shotgun (WGS) entry which is preliminary data.</text>
</comment>
<feature type="region of interest" description="Disordered" evidence="1">
    <location>
        <begin position="59"/>
        <end position="103"/>
    </location>
</feature>
<gene>
    <name evidence="2" type="ORF">HAX54_000248</name>
</gene>
<name>A0ABS8T1H8_DATST</name>
<reference evidence="2 3" key="1">
    <citation type="journal article" date="2021" name="BMC Genomics">
        <title>Datura genome reveals duplications of psychoactive alkaloid biosynthetic genes and high mutation rate following tissue culture.</title>
        <authorList>
            <person name="Rajewski A."/>
            <person name="Carter-House D."/>
            <person name="Stajich J."/>
            <person name="Litt A."/>
        </authorList>
    </citation>
    <scope>NUCLEOTIDE SEQUENCE [LARGE SCALE GENOMIC DNA]</scope>
    <source>
        <strain evidence="2">AR-01</strain>
    </source>
</reference>
<protein>
    <submittedName>
        <fullName evidence="2">Uncharacterized protein</fullName>
    </submittedName>
</protein>
<proteinExistence type="predicted"/>
<keyword evidence="3" id="KW-1185">Reference proteome</keyword>
<dbReference type="Proteomes" id="UP000823775">
    <property type="component" value="Unassembled WGS sequence"/>
</dbReference>
<evidence type="ECO:0000256" key="1">
    <source>
        <dbReference type="SAM" id="MobiDB-lite"/>
    </source>
</evidence>